<evidence type="ECO:0000313" key="7">
    <source>
        <dbReference type="Proteomes" id="UP000642809"/>
    </source>
</evidence>
<evidence type="ECO:0000256" key="4">
    <source>
        <dbReference type="PIRSR" id="PIRSR610905-2"/>
    </source>
</evidence>
<feature type="binding site" evidence="4">
    <location>
        <position position="244"/>
    </location>
    <ligand>
        <name>substrate</name>
    </ligand>
</feature>
<feature type="active site" description="Nucleophile" evidence="3">
    <location>
        <position position="124"/>
    </location>
</feature>
<feature type="binding site" evidence="4">
    <location>
        <position position="124"/>
    </location>
    <ligand>
        <name>substrate</name>
    </ligand>
</feature>
<dbReference type="RefSeq" id="WP_229800578.1">
    <property type="nucleotide sequence ID" value="NZ_BMYF01000011.1"/>
</dbReference>
<dbReference type="PROSITE" id="PS51257">
    <property type="entry name" value="PROKAR_LIPOPROTEIN"/>
    <property type="match status" value="1"/>
</dbReference>
<protein>
    <submittedName>
        <fullName evidence="6">Glucuronyl hydrolase</fullName>
    </submittedName>
</protein>
<dbReference type="InterPro" id="IPR008928">
    <property type="entry name" value="6-hairpin_glycosidase_sf"/>
</dbReference>
<keyword evidence="1 6" id="KW-0378">Hydrolase</keyword>
<organism evidence="6 7">
    <name type="scientific">Mongoliitalea lutea</name>
    <dbReference type="NCBI Taxonomy" id="849756"/>
    <lineage>
        <taxon>Bacteria</taxon>
        <taxon>Pseudomonadati</taxon>
        <taxon>Bacteroidota</taxon>
        <taxon>Cytophagia</taxon>
        <taxon>Cytophagales</taxon>
        <taxon>Cyclobacteriaceae</taxon>
        <taxon>Mongoliitalea</taxon>
    </lineage>
</organism>
<gene>
    <name evidence="6" type="ORF">GCM10008106_19980</name>
</gene>
<dbReference type="Gene3D" id="1.50.10.10">
    <property type="match status" value="1"/>
</dbReference>
<dbReference type="PANTHER" id="PTHR36845:SF1">
    <property type="entry name" value="HYDROLASE, PUTATIVE (AFU_ORTHOLOGUE AFUA_7G05090)-RELATED"/>
    <property type="match status" value="1"/>
</dbReference>
<dbReference type="EMBL" id="BMYF01000011">
    <property type="protein sequence ID" value="GHB38780.1"/>
    <property type="molecule type" value="Genomic_DNA"/>
</dbReference>
<evidence type="ECO:0000256" key="1">
    <source>
        <dbReference type="ARBA" id="ARBA00022801"/>
    </source>
</evidence>
<reference evidence="6" key="1">
    <citation type="journal article" date="2014" name="Int. J. Syst. Evol. Microbiol.">
        <title>Complete genome sequence of Corynebacterium casei LMG S-19264T (=DSM 44701T), isolated from a smear-ripened cheese.</title>
        <authorList>
            <consortium name="US DOE Joint Genome Institute (JGI-PGF)"/>
            <person name="Walter F."/>
            <person name="Albersmeier A."/>
            <person name="Kalinowski J."/>
            <person name="Ruckert C."/>
        </authorList>
    </citation>
    <scope>NUCLEOTIDE SEQUENCE</scope>
    <source>
        <strain evidence="6">KCTC 23224</strain>
    </source>
</reference>
<feature type="signal peptide" evidence="5">
    <location>
        <begin position="1"/>
        <end position="21"/>
    </location>
</feature>
<feature type="active site" description="Proton donor" evidence="3">
    <location>
        <position position="184"/>
    </location>
</feature>
<sequence>MRFLRNFSSALSLGIAACALASMTACISPTETSEPNEWDYAADQFKVAFAEIEKSKARNPELVVPRSVRNDTLFMVKPRDWTSGFFPGNLWWMYEATGDEFWKTKAMEFTAPLESIKNFRGTHDLGFIFFNSFGKGYQLTGNESYKPIMLEAANSLISRYRENIGAIRSWDHNRDKWDYPVIIDNMMNLEFLFWTTKVTGDSTYYKIADSHAQLTMKNHFRDDFSSYHVIDYDTVTTEVRKKNTHQGYSHESAWARGQAWGLYGFTMSFRETGNKDYLKLAENIADFILGHPNLPADLVPYWDFDAPDIPNVPRDASAAAIIASALFELEQYVPSKSPYYRAKAEEMLDSLTKNYRSPLGENKGFLLVHSTGHLPGEHEVDTPLVYADYYYLEALQRRNQVVFTSQTKF</sequence>
<dbReference type="InterPro" id="IPR052369">
    <property type="entry name" value="UG_Glycosaminoglycan_Hydrolase"/>
</dbReference>
<proteinExistence type="inferred from homology"/>
<evidence type="ECO:0000256" key="3">
    <source>
        <dbReference type="PIRSR" id="PIRSR610905-1"/>
    </source>
</evidence>
<evidence type="ECO:0000256" key="5">
    <source>
        <dbReference type="SAM" id="SignalP"/>
    </source>
</evidence>
<feature type="chain" id="PRO_5035172617" evidence="5">
    <location>
        <begin position="22"/>
        <end position="409"/>
    </location>
</feature>
<keyword evidence="7" id="KW-1185">Reference proteome</keyword>
<feature type="binding site" evidence="4">
    <location>
        <position position="256"/>
    </location>
    <ligand>
        <name>substrate</name>
    </ligand>
</feature>
<dbReference type="InterPro" id="IPR010905">
    <property type="entry name" value="Glyco_hydro_88"/>
</dbReference>
<feature type="binding site" evidence="4">
    <location>
        <position position="260"/>
    </location>
    <ligand>
        <name>substrate</name>
    </ligand>
</feature>
<dbReference type="PANTHER" id="PTHR36845">
    <property type="entry name" value="HYDROLASE, PUTATIVE (AFU_ORTHOLOGUE AFUA_7G05090)-RELATED"/>
    <property type="match status" value="1"/>
</dbReference>
<dbReference type="Pfam" id="PF07470">
    <property type="entry name" value="Glyco_hydro_88"/>
    <property type="match status" value="1"/>
</dbReference>
<dbReference type="GO" id="GO:0000272">
    <property type="term" value="P:polysaccharide catabolic process"/>
    <property type="evidence" value="ECO:0007669"/>
    <property type="project" value="TreeGrafter"/>
</dbReference>
<evidence type="ECO:0000256" key="2">
    <source>
        <dbReference type="ARBA" id="ARBA00038358"/>
    </source>
</evidence>
<comment type="caution">
    <text evidence="6">The sequence shown here is derived from an EMBL/GenBank/DDBJ whole genome shotgun (WGS) entry which is preliminary data.</text>
</comment>
<name>A0A8J3G5E1_9BACT</name>
<dbReference type="InterPro" id="IPR012341">
    <property type="entry name" value="6hp_glycosidase-like_sf"/>
</dbReference>
<accession>A0A8J3G5E1</accession>
<feature type="binding site" evidence="4">
    <location>
        <position position="184"/>
    </location>
    <ligand>
        <name>substrate</name>
    </ligand>
</feature>
<dbReference type="SUPFAM" id="SSF48208">
    <property type="entry name" value="Six-hairpin glycosidases"/>
    <property type="match status" value="1"/>
</dbReference>
<evidence type="ECO:0000313" key="6">
    <source>
        <dbReference type="EMBL" id="GHB38780.1"/>
    </source>
</evidence>
<reference evidence="6" key="2">
    <citation type="submission" date="2020-09" db="EMBL/GenBank/DDBJ databases">
        <authorList>
            <person name="Sun Q."/>
            <person name="Kim S."/>
        </authorList>
    </citation>
    <scope>NUCLEOTIDE SEQUENCE</scope>
    <source>
        <strain evidence="6">KCTC 23224</strain>
    </source>
</reference>
<dbReference type="GO" id="GO:0052757">
    <property type="term" value="F:chondroitin hydrolase activity"/>
    <property type="evidence" value="ECO:0007669"/>
    <property type="project" value="TreeGrafter"/>
</dbReference>
<comment type="similarity">
    <text evidence="2">Belongs to the glycosyl hydrolase 88 family.</text>
</comment>
<keyword evidence="5" id="KW-0732">Signal</keyword>
<dbReference type="AlphaFoldDB" id="A0A8J3G5E1"/>
<dbReference type="Proteomes" id="UP000642809">
    <property type="component" value="Unassembled WGS sequence"/>
</dbReference>